<keyword evidence="2" id="KW-0472">Membrane</keyword>
<dbReference type="Gene3D" id="1.20.5.340">
    <property type="match status" value="1"/>
</dbReference>
<protein>
    <submittedName>
        <fullName evidence="3">Uncharacterized protein</fullName>
    </submittedName>
</protein>
<organism evidence="3">
    <name type="scientific">Siphoviridae sp. ct5FX1</name>
    <dbReference type="NCBI Taxonomy" id="2825335"/>
    <lineage>
        <taxon>Viruses</taxon>
        <taxon>Duplodnaviria</taxon>
        <taxon>Heunggongvirae</taxon>
        <taxon>Uroviricota</taxon>
        <taxon>Caudoviricetes</taxon>
    </lineage>
</organism>
<keyword evidence="2" id="KW-0812">Transmembrane</keyword>
<proteinExistence type="predicted"/>
<accession>A0A8S5UPW1</accession>
<reference evidence="3" key="1">
    <citation type="journal article" date="2021" name="Proc. Natl. Acad. Sci. U.S.A.">
        <title>A Catalog of Tens of Thousands of Viruses from Human Metagenomes Reveals Hidden Associations with Chronic Diseases.</title>
        <authorList>
            <person name="Tisza M.J."/>
            <person name="Buck C.B."/>
        </authorList>
    </citation>
    <scope>NUCLEOTIDE SEQUENCE</scope>
    <source>
        <strain evidence="3">Ct5FX1</strain>
    </source>
</reference>
<evidence type="ECO:0000313" key="3">
    <source>
        <dbReference type="EMBL" id="DAF96452.1"/>
    </source>
</evidence>
<keyword evidence="2" id="KW-1133">Transmembrane helix</keyword>
<sequence length="136" mass="15611">MEGKSERRTRKIRGVMKNGDQSETVNRSYFCVKNDRREVGMNTQWIALVISLLGFLASVYYSNKNSKKTDIDDAVKRAELNTKISTKLDNIASDVRETSKNVDRLREEIVEHGSRITAVEQSVKSAHHRIDKLEKK</sequence>
<feature type="transmembrane region" description="Helical" evidence="2">
    <location>
        <begin position="45"/>
        <end position="62"/>
    </location>
</feature>
<name>A0A8S5UPW1_9CAUD</name>
<evidence type="ECO:0000256" key="1">
    <source>
        <dbReference type="SAM" id="Coils"/>
    </source>
</evidence>
<evidence type="ECO:0000256" key="2">
    <source>
        <dbReference type="SAM" id="Phobius"/>
    </source>
</evidence>
<keyword evidence="1" id="KW-0175">Coiled coil</keyword>
<feature type="coiled-coil region" evidence="1">
    <location>
        <begin position="88"/>
        <end position="136"/>
    </location>
</feature>
<dbReference type="EMBL" id="BK016115">
    <property type="protein sequence ID" value="DAF96452.1"/>
    <property type="molecule type" value="Genomic_DNA"/>
</dbReference>